<feature type="binding site" evidence="11">
    <location>
        <position position="163"/>
    </location>
    <ligand>
        <name>ATP</name>
        <dbReference type="ChEBI" id="CHEBI:30616"/>
    </ligand>
</feature>
<feature type="binding site" evidence="11">
    <location>
        <position position="163"/>
    </location>
    <ligand>
        <name>CTP</name>
        <dbReference type="ChEBI" id="CHEBI:37563"/>
    </ligand>
</feature>
<evidence type="ECO:0000256" key="11">
    <source>
        <dbReference type="HAMAP-Rule" id="MF_01263"/>
    </source>
</evidence>
<evidence type="ECO:0000259" key="12">
    <source>
        <dbReference type="Pfam" id="PF01743"/>
    </source>
</evidence>
<evidence type="ECO:0000259" key="14">
    <source>
        <dbReference type="Pfam" id="PF13735"/>
    </source>
</evidence>
<dbReference type="InterPro" id="IPR032810">
    <property type="entry name" value="CCA-adding_enz_C"/>
</dbReference>
<feature type="binding site" evidence="11">
    <location>
        <position position="27"/>
    </location>
    <ligand>
        <name>ATP</name>
        <dbReference type="ChEBI" id="CHEBI:30616"/>
    </ligand>
</feature>
<feature type="binding site" evidence="11">
    <location>
        <position position="154"/>
    </location>
    <ligand>
        <name>ATP</name>
        <dbReference type="ChEBI" id="CHEBI:30616"/>
    </ligand>
</feature>
<keyword evidence="6 11" id="KW-0547">Nucleotide-binding</keyword>
<accession>A0A224XCL5</accession>
<keyword evidence="9 11" id="KW-0460">Magnesium</keyword>
<dbReference type="InterPro" id="IPR002646">
    <property type="entry name" value="PolA_pol_head_dom"/>
</dbReference>
<keyword evidence="5 11" id="KW-0479">Metal-binding</keyword>
<dbReference type="EMBL" id="BEDT01000002">
    <property type="protein sequence ID" value="GAX47415.1"/>
    <property type="molecule type" value="Genomic_DNA"/>
</dbReference>
<dbReference type="Pfam" id="PF12627">
    <property type="entry name" value="PolyA_pol_RNAbd"/>
    <property type="match status" value="1"/>
</dbReference>
<dbReference type="EC" id="2.7.7.72" evidence="11"/>
<comment type="cofactor">
    <cofactor evidence="1 11">
        <name>Mg(2+)</name>
        <dbReference type="ChEBI" id="CHEBI:18420"/>
    </cofactor>
</comment>
<feature type="binding site" evidence="11">
    <location>
        <position position="42"/>
    </location>
    <ligand>
        <name>Mg(2+)</name>
        <dbReference type="ChEBI" id="CHEBI:18420"/>
    </ligand>
</feature>
<evidence type="ECO:0000259" key="13">
    <source>
        <dbReference type="Pfam" id="PF12627"/>
    </source>
</evidence>
<comment type="similarity">
    <text evidence="11">Belongs to the tRNA nucleotidyltransferase/poly(A) polymerase family. Bacterial CCA-adding enzyme type 3 subfamily.</text>
</comment>
<dbReference type="Pfam" id="PF13735">
    <property type="entry name" value="tRNA_NucTran2_2"/>
    <property type="match status" value="1"/>
</dbReference>
<feature type="domain" description="tRNA nucleotidyltransferase/poly(A) polymerase RNA and SrmB- binding" evidence="13">
    <location>
        <begin position="169"/>
        <end position="227"/>
    </location>
</feature>
<dbReference type="Gene3D" id="1.20.58.560">
    <property type="match status" value="1"/>
</dbReference>
<keyword evidence="7 11" id="KW-0692">RNA repair</keyword>
<dbReference type="InterPro" id="IPR023068">
    <property type="entry name" value="CCA-adding_enz_firmicutes"/>
</dbReference>
<dbReference type="PANTHER" id="PTHR46173:SF1">
    <property type="entry name" value="CCA TRNA NUCLEOTIDYLTRANSFERASE 1, MITOCHONDRIAL"/>
    <property type="match status" value="1"/>
</dbReference>
<dbReference type="InterPro" id="IPR050264">
    <property type="entry name" value="Bact_CCA-adding_enz_type3_sf"/>
</dbReference>
<feature type="binding site" evidence="11">
    <location>
        <position position="160"/>
    </location>
    <ligand>
        <name>CTP</name>
        <dbReference type="ChEBI" id="CHEBI:37563"/>
    </ligand>
</feature>
<comment type="catalytic activity">
    <reaction evidence="11">
        <text>a tRNA precursor + 2 CTP + ATP = a tRNA with a 3' CCA end + 3 diphosphate</text>
        <dbReference type="Rhea" id="RHEA:14433"/>
        <dbReference type="Rhea" id="RHEA-COMP:10465"/>
        <dbReference type="Rhea" id="RHEA-COMP:10468"/>
        <dbReference type="ChEBI" id="CHEBI:30616"/>
        <dbReference type="ChEBI" id="CHEBI:33019"/>
        <dbReference type="ChEBI" id="CHEBI:37563"/>
        <dbReference type="ChEBI" id="CHEBI:74896"/>
        <dbReference type="ChEBI" id="CHEBI:83071"/>
        <dbReference type="EC" id="2.7.7.72"/>
    </reaction>
</comment>
<comment type="function">
    <text evidence="11">Catalyzes the addition and repair of the essential 3'-terminal CCA sequence in tRNAs without using a nucleic acid template. Adds these three nucleotides in the order of C, C, and A to the tRNA nucleotide-73, using CTP and ATP as substrates and producing inorganic pyrophosphate. tRNA 3'-terminal CCA addition is required both for tRNA processing and repair. Also involved in tRNA surveillance by mediating tandem CCA addition to generate a CCACCA at the 3' terminus of unstable tRNAs. While stable tRNAs receive only 3'-terminal CCA, unstable tRNAs are marked with CCACCA and rapidly degraded.</text>
</comment>
<dbReference type="GO" id="GO:0004810">
    <property type="term" value="F:CCA tRNA nucleotidyltransferase activity"/>
    <property type="evidence" value="ECO:0007669"/>
    <property type="project" value="UniProtKB-UniRule"/>
</dbReference>
<keyword evidence="16" id="KW-1185">Reference proteome</keyword>
<evidence type="ECO:0000256" key="5">
    <source>
        <dbReference type="ARBA" id="ARBA00022723"/>
    </source>
</evidence>
<keyword evidence="10 11" id="KW-0694">RNA-binding</keyword>
<keyword evidence="2 11" id="KW-0808">Transferase</keyword>
<feature type="binding site" evidence="11">
    <location>
        <position position="40"/>
    </location>
    <ligand>
        <name>Mg(2+)</name>
        <dbReference type="ChEBI" id="CHEBI:18420"/>
    </ligand>
</feature>
<evidence type="ECO:0000256" key="4">
    <source>
        <dbReference type="ARBA" id="ARBA00022695"/>
    </source>
</evidence>
<protein>
    <recommendedName>
        <fullName evidence="11">CCA-adding enzyme</fullName>
        <ecNumber evidence="11">2.7.7.72</ecNumber>
    </recommendedName>
    <alternativeName>
        <fullName evidence="11">CCA tRNA nucleotidyltransferase</fullName>
    </alternativeName>
    <alternativeName>
        <fullName evidence="11">tRNA CCA-pyrophosphorylase</fullName>
    </alternativeName>
    <alternativeName>
        <fullName evidence="11">tRNA adenylyl-/cytidylyl- transferase</fullName>
    </alternativeName>
    <alternativeName>
        <fullName evidence="11">tRNA nucleotidyltransferase</fullName>
    </alternativeName>
    <alternativeName>
        <fullName evidence="11">tRNA-NT</fullName>
    </alternativeName>
</protein>
<feature type="domain" description="CCA-adding enzyme C-terminal" evidence="14">
    <location>
        <begin position="243"/>
        <end position="388"/>
    </location>
</feature>
<dbReference type="GO" id="GO:0000049">
    <property type="term" value="F:tRNA binding"/>
    <property type="evidence" value="ECO:0007669"/>
    <property type="project" value="UniProtKB-UniRule"/>
</dbReference>
<feature type="binding site" evidence="11">
    <location>
        <position position="160"/>
    </location>
    <ligand>
        <name>ATP</name>
        <dbReference type="ChEBI" id="CHEBI:30616"/>
    </ligand>
</feature>
<dbReference type="PANTHER" id="PTHR46173">
    <property type="entry name" value="CCA TRNA NUCLEOTIDYLTRANSFERASE 1, MITOCHONDRIAL"/>
    <property type="match status" value="1"/>
</dbReference>
<evidence type="ECO:0000256" key="10">
    <source>
        <dbReference type="ARBA" id="ARBA00022884"/>
    </source>
</evidence>
<feature type="binding site" evidence="11">
    <location>
        <position position="111"/>
    </location>
    <ligand>
        <name>ATP</name>
        <dbReference type="ChEBI" id="CHEBI:30616"/>
    </ligand>
</feature>
<evidence type="ECO:0000313" key="15">
    <source>
        <dbReference type="EMBL" id="GAX47415.1"/>
    </source>
</evidence>
<dbReference type="GO" id="GO:0001680">
    <property type="term" value="P:tRNA 3'-terminal CCA addition"/>
    <property type="evidence" value="ECO:0007669"/>
    <property type="project" value="UniProtKB-UniRule"/>
</dbReference>
<dbReference type="SUPFAM" id="SSF81891">
    <property type="entry name" value="Poly A polymerase C-terminal region-like"/>
    <property type="match status" value="1"/>
</dbReference>
<comment type="catalytic activity">
    <reaction evidence="11">
        <text>a tRNA with a 3' CCA end + 2 CTP + ATP = a tRNA with a 3' CCACCA end + 3 diphosphate</text>
        <dbReference type="Rhea" id="RHEA:76235"/>
        <dbReference type="Rhea" id="RHEA-COMP:10468"/>
        <dbReference type="Rhea" id="RHEA-COMP:18655"/>
        <dbReference type="ChEBI" id="CHEBI:30616"/>
        <dbReference type="ChEBI" id="CHEBI:33019"/>
        <dbReference type="ChEBI" id="CHEBI:37563"/>
        <dbReference type="ChEBI" id="CHEBI:83071"/>
        <dbReference type="ChEBI" id="CHEBI:195187"/>
    </reaction>
</comment>
<gene>
    <name evidence="11" type="primary">cca</name>
    <name evidence="15" type="ORF">RsY01_1015</name>
</gene>
<dbReference type="OrthoDB" id="9805698at2"/>
<feature type="binding site" evidence="11">
    <location>
        <position position="157"/>
    </location>
    <ligand>
        <name>ATP</name>
        <dbReference type="ChEBI" id="CHEBI:30616"/>
    </ligand>
</feature>
<keyword evidence="4 11" id="KW-0548">Nucleotidyltransferase</keyword>
<dbReference type="GO" id="GO:0160016">
    <property type="term" value="F:CCACCA tRNA nucleotidyltransferase activity"/>
    <property type="evidence" value="ECO:0007669"/>
    <property type="project" value="RHEA"/>
</dbReference>
<dbReference type="AlphaFoldDB" id="A0A224XCL5"/>
<comment type="miscellaneous">
    <text evidence="11">A single active site specifically recognizes both ATP and CTP and is responsible for their addition.</text>
</comment>
<dbReference type="GO" id="GO:0042245">
    <property type="term" value="P:RNA repair"/>
    <property type="evidence" value="ECO:0007669"/>
    <property type="project" value="UniProtKB-KW"/>
</dbReference>
<comment type="subunit">
    <text evidence="11">Homodimer.</text>
</comment>
<feature type="binding site" evidence="11">
    <location>
        <position position="30"/>
    </location>
    <ligand>
        <name>CTP</name>
        <dbReference type="ChEBI" id="CHEBI:37563"/>
    </ligand>
</feature>
<reference evidence="16" key="1">
    <citation type="submission" date="2017-08" db="EMBL/GenBank/DDBJ databases">
        <title>Draft genome sequence of Lactococcus sp. strain Rs-Y01, isolated from the gut of the lower termite Reticulitermes speratus.</title>
        <authorList>
            <person name="Ohkuma M."/>
            <person name="Yuki M."/>
        </authorList>
    </citation>
    <scope>NUCLEOTIDE SEQUENCE [LARGE SCALE GENOMIC DNA]</scope>
    <source>
        <strain evidence="16">Rs-Y01</strain>
    </source>
</reference>
<dbReference type="GO" id="GO:0000287">
    <property type="term" value="F:magnesium ion binding"/>
    <property type="evidence" value="ECO:0007669"/>
    <property type="project" value="UniProtKB-UniRule"/>
</dbReference>
<dbReference type="GO" id="GO:0005524">
    <property type="term" value="F:ATP binding"/>
    <property type="evidence" value="ECO:0007669"/>
    <property type="project" value="UniProtKB-UniRule"/>
</dbReference>
<evidence type="ECO:0000256" key="9">
    <source>
        <dbReference type="ARBA" id="ARBA00022842"/>
    </source>
</evidence>
<sequence length="396" mass="44901">MPAEFVKALPILQKIRNSGYEAYFVGGSVRDVLLHRQIHDVDIATSAYPAETKQIFEHTIDIGIAHGTVLVLADGDEYEVTTFRTEDVYVDYRRPSHVNFVRQLSEDLLRRDFTINAFALADDGQVIDLHGGIADLEAEILRAVGNPAERFNEDALRIMRGLRFAAVLNFDLESKTFASMKDHAHLLAKISIERIFIELDKLLTADYWHKGFRDLLAIEAYPYLPDFSDQTALARLLALPSDFKFTNSVQAWGYLAHQLGATDGKFLLKKWKVSREFSSAVSDFLTAYHKRQQGDFSPEDLYKLGKSSLTLVEELFAAQNLETNFEHISVLDSQLQIRSRQAIAVSAGQIMTAFGIQPGPQIGQLYHQIELEIVKGQLKNTPQEIFNYVKRNFERT</sequence>
<name>A0A224XCL5_9LACT</name>
<dbReference type="Pfam" id="PF01743">
    <property type="entry name" value="PolyA_pol"/>
    <property type="match status" value="1"/>
</dbReference>
<keyword evidence="3 11" id="KW-0819">tRNA processing</keyword>
<dbReference type="Gene3D" id="3.30.460.10">
    <property type="entry name" value="Beta Polymerase, domain 2"/>
    <property type="match status" value="1"/>
</dbReference>
<dbReference type="InterPro" id="IPR032828">
    <property type="entry name" value="PolyA_RNA-bd"/>
</dbReference>
<dbReference type="NCBIfam" id="NF009814">
    <property type="entry name" value="PRK13299.1"/>
    <property type="match status" value="1"/>
</dbReference>
<comment type="caution">
    <text evidence="15">The sequence shown here is derived from an EMBL/GenBank/DDBJ whole genome shotgun (WGS) entry which is preliminary data.</text>
</comment>
<evidence type="ECO:0000256" key="7">
    <source>
        <dbReference type="ARBA" id="ARBA00022800"/>
    </source>
</evidence>
<dbReference type="HAMAP" id="MF_01263">
    <property type="entry name" value="CCA_bact_type3"/>
    <property type="match status" value="1"/>
</dbReference>
<evidence type="ECO:0000256" key="1">
    <source>
        <dbReference type="ARBA" id="ARBA00001946"/>
    </source>
</evidence>
<dbReference type="CDD" id="cd05398">
    <property type="entry name" value="NT_ClassII-CCAase"/>
    <property type="match status" value="1"/>
</dbReference>
<organism evidence="15 16">
    <name type="scientific">Pseudolactococcus reticulitermitis</name>
    <dbReference type="NCBI Taxonomy" id="2025039"/>
    <lineage>
        <taxon>Bacteria</taxon>
        <taxon>Bacillati</taxon>
        <taxon>Bacillota</taxon>
        <taxon>Bacilli</taxon>
        <taxon>Lactobacillales</taxon>
        <taxon>Streptococcaceae</taxon>
        <taxon>Pseudolactococcus</taxon>
    </lineage>
</organism>
<dbReference type="Gene3D" id="1.10.110.30">
    <property type="match status" value="1"/>
</dbReference>
<keyword evidence="8 11" id="KW-0067">ATP-binding</keyword>
<dbReference type="Proteomes" id="UP000218689">
    <property type="component" value="Unassembled WGS sequence"/>
</dbReference>
<feature type="binding site" evidence="11">
    <location>
        <position position="30"/>
    </location>
    <ligand>
        <name>ATP</name>
        <dbReference type="ChEBI" id="CHEBI:30616"/>
    </ligand>
</feature>
<feature type="binding site" evidence="11">
    <location>
        <position position="111"/>
    </location>
    <ligand>
        <name>CTP</name>
        <dbReference type="ChEBI" id="CHEBI:37563"/>
    </ligand>
</feature>
<dbReference type="SUPFAM" id="SSF81301">
    <property type="entry name" value="Nucleotidyltransferase"/>
    <property type="match status" value="1"/>
</dbReference>
<evidence type="ECO:0000313" key="16">
    <source>
        <dbReference type="Proteomes" id="UP000218689"/>
    </source>
</evidence>
<evidence type="ECO:0000256" key="2">
    <source>
        <dbReference type="ARBA" id="ARBA00022679"/>
    </source>
</evidence>
<feature type="binding site" evidence="11">
    <location>
        <position position="154"/>
    </location>
    <ligand>
        <name>CTP</name>
        <dbReference type="ChEBI" id="CHEBI:37563"/>
    </ligand>
</feature>
<feature type="binding site" evidence="11">
    <location>
        <position position="157"/>
    </location>
    <ligand>
        <name>CTP</name>
        <dbReference type="ChEBI" id="CHEBI:37563"/>
    </ligand>
</feature>
<dbReference type="Gene3D" id="1.10.246.80">
    <property type="match status" value="1"/>
</dbReference>
<dbReference type="InterPro" id="IPR043519">
    <property type="entry name" value="NT_sf"/>
</dbReference>
<feature type="domain" description="Poly A polymerase head" evidence="12">
    <location>
        <begin position="22"/>
        <end position="142"/>
    </location>
</feature>
<evidence type="ECO:0000256" key="8">
    <source>
        <dbReference type="ARBA" id="ARBA00022840"/>
    </source>
</evidence>
<evidence type="ECO:0000256" key="3">
    <source>
        <dbReference type="ARBA" id="ARBA00022694"/>
    </source>
</evidence>
<feature type="binding site" evidence="11">
    <location>
        <position position="27"/>
    </location>
    <ligand>
        <name>CTP</name>
        <dbReference type="ChEBI" id="CHEBI:37563"/>
    </ligand>
</feature>
<evidence type="ECO:0000256" key="6">
    <source>
        <dbReference type="ARBA" id="ARBA00022741"/>
    </source>
</evidence>
<proteinExistence type="inferred from homology"/>